<keyword evidence="2" id="KW-1185">Reference proteome</keyword>
<organism evidence="1 2">
    <name type="scientific">Caballeronia grimmiae</name>
    <dbReference type="NCBI Taxonomy" id="1071679"/>
    <lineage>
        <taxon>Bacteria</taxon>
        <taxon>Pseudomonadati</taxon>
        <taxon>Pseudomonadota</taxon>
        <taxon>Betaproteobacteria</taxon>
        <taxon>Burkholderiales</taxon>
        <taxon>Burkholderiaceae</taxon>
        <taxon>Caballeronia</taxon>
    </lineage>
</organism>
<comment type="caution">
    <text evidence="1">The sequence shown here is derived from an EMBL/GenBank/DDBJ whole genome shotgun (WGS) entry which is preliminary data.</text>
</comment>
<proteinExistence type="predicted"/>
<dbReference type="InterPro" id="IPR024997">
    <property type="entry name" value="DUF3892"/>
</dbReference>
<accession>A0ABQ1S6K7</accession>
<dbReference type="EMBL" id="BMEG01000017">
    <property type="protein sequence ID" value="GGD96667.1"/>
    <property type="molecule type" value="Genomic_DNA"/>
</dbReference>
<evidence type="ECO:0008006" key="3">
    <source>
        <dbReference type="Google" id="ProtNLM"/>
    </source>
</evidence>
<dbReference type="Pfam" id="PF13031">
    <property type="entry name" value="DUF3892"/>
    <property type="match status" value="1"/>
</dbReference>
<sequence>MAAKTTYKCVAREMSGGSSHEHIAYLWWIKIVDGKVVGEPTRSSREQIVAFIESYNQDRVWCPDSNPGRTGAWVRVHSNGRIKYVQTVADGRKSDNLLSLPLR</sequence>
<name>A0ABQ1S6K7_9BURK</name>
<reference evidence="2" key="1">
    <citation type="journal article" date="2019" name="Int. J. Syst. Evol. Microbiol.">
        <title>The Global Catalogue of Microorganisms (GCM) 10K type strain sequencing project: providing services to taxonomists for standard genome sequencing and annotation.</title>
        <authorList>
            <consortium name="The Broad Institute Genomics Platform"/>
            <consortium name="The Broad Institute Genome Sequencing Center for Infectious Disease"/>
            <person name="Wu L."/>
            <person name="Ma J."/>
        </authorList>
    </citation>
    <scope>NUCLEOTIDE SEQUENCE [LARGE SCALE GENOMIC DNA]</scope>
    <source>
        <strain evidence="2">CGMCC 1.11013</strain>
    </source>
</reference>
<evidence type="ECO:0000313" key="1">
    <source>
        <dbReference type="EMBL" id="GGD96667.1"/>
    </source>
</evidence>
<gene>
    <name evidence="1" type="ORF">GCM10010985_59190</name>
</gene>
<dbReference type="Proteomes" id="UP000597138">
    <property type="component" value="Unassembled WGS sequence"/>
</dbReference>
<evidence type="ECO:0000313" key="2">
    <source>
        <dbReference type="Proteomes" id="UP000597138"/>
    </source>
</evidence>
<protein>
    <recommendedName>
        <fullName evidence="3">DUF3892 domain-containing protein</fullName>
    </recommendedName>
</protein>